<dbReference type="Proteomes" id="UP000887013">
    <property type="component" value="Unassembled WGS sequence"/>
</dbReference>
<protein>
    <submittedName>
        <fullName evidence="3">Uncharacterized protein</fullName>
    </submittedName>
</protein>
<feature type="compositionally biased region" description="Basic and acidic residues" evidence="1">
    <location>
        <begin position="11"/>
        <end position="28"/>
    </location>
</feature>
<feature type="non-terminal residue" evidence="3">
    <location>
        <position position="1"/>
    </location>
</feature>
<comment type="caution">
    <text evidence="3">The sequence shown here is derived from an EMBL/GenBank/DDBJ whole genome shotgun (WGS) entry which is preliminary data.</text>
</comment>
<proteinExistence type="predicted"/>
<feature type="region of interest" description="Disordered" evidence="1">
    <location>
        <begin position="1"/>
        <end position="43"/>
    </location>
</feature>
<evidence type="ECO:0000313" key="5">
    <source>
        <dbReference type="Proteomes" id="UP000887013"/>
    </source>
</evidence>
<sequence>GAGGRSVSDMRQWREGSELKQGHLDRPRVKMALPQSGNLSNGK</sequence>
<accession>A0A8X6TB69</accession>
<gene>
    <name evidence="4" type="ORF">NPIL_187061</name>
    <name evidence="3" type="ORF">NPIL_2951</name>
    <name evidence="2" type="ORF">NPIL_671241</name>
</gene>
<dbReference type="EMBL" id="BMAW01132798">
    <property type="protein sequence ID" value="GFU44909.1"/>
    <property type="molecule type" value="Genomic_DNA"/>
</dbReference>
<keyword evidence="5" id="KW-1185">Reference proteome</keyword>
<name>A0A8X6TB69_NEPPI</name>
<evidence type="ECO:0000313" key="4">
    <source>
        <dbReference type="EMBL" id="GFU44909.1"/>
    </source>
</evidence>
<organism evidence="3 5">
    <name type="scientific">Nephila pilipes</name>
    <name type="common">Giant wood spider</name>
    <name type="synonym">Nephila maculata</name>
    <dbReference type="NCBI Taxonomy" id="299642"/>
    <lineage>
        <taxon>Eukaryota</taxon>
        <taxon>Metazoa</taxon>
        <taxon>Ecdysozoa</taxon>
        <taxon>Arthropoda</taxon>
        <taxon>Chelicerata</taxon>
        <taxon>Arachnida</taxon>
        <taxon>Araneae</taxon>
        <taxon>Araneomorphae</taxon>
        <taxon>Entelegynae</taxon>
        <taxon>Araneoidea</taxon>
        <taxon>Nephilidae</taxon>
        <taxon>Nephila</taxon>
    </lineage>
</organism>
<dbReference type="EMBL" id="BMAW01005658">
    <property type="protein sequence ID" value="GFS95268.1"/>
    <property type="molecule type" value="Genomic_DNA"/>
</dbReference>
<evidence type="ECO:0000313" key="3">
    <source>
        <dbReference type="EMBL" id="GFS95268.1"/>
    </source>
</evidence>
<dbReference type="EMBL" id="BMAW01047860">
    <property type="protein sequence ID" value="GFS63039.1"/>
    <property type="molecule type" value="Genomic_DNA"/>
</dbReference>
<dbReference type="AlphaFoldDB" id="A0A8X6TB69"/>
<evidence type="ECO:0000256" key="1">
    <source>
        <dbReference type="SAM" id="MobiDB-lite"/>
    </source>
</evidence>
<evidence type="ECO:0000313" key="2">
    <source>
        <dbReference type="EMBL" id="GFS63039.1"/>
    </source>
</evidence>
<reference evidence="3" key="1">
    <citation type="submission" date="2020-08" db="EMBL/GenBank/DDBJ databases">
        <title>Multicomponent nature underlies the extraordinary mechanical properties of spider dragline silk.</title>
        <authorList>
            <person name="Kono N."/>
            <person name="Nakamura H."/>
            <person name="Mori M."/>
            <person name="Yoshida Y."/>
            <person name="Ohtoshi R."/>
            <person name="Malay A.D."/>
            <person name="Moran D.A.P."/>
            <person name="Tomita M."/>
            <person name="Numata K."/>
            <person name="Arakawa K."/>
        </authorList>
    </citation>
    <scope>NUCLEOTIDE SEQUENCE</scope>
</reference>